<sequence length="156" mass="18326">MKIKYIESSIEDWKEEFTFFHKTKVRFSETDMFGHMNNTVPFTYFEEARFEFFKHLGYNQDFQQSEVIPVVADLQCDFLRQVYFGEELTIGVNIDKFGTSSMDIHYLAENISGQLCFVGRGSMVQISKRTGKSAPWNEEDKKKMLEVMNSKESNHI</sequence>
<evidence type="ECO:0000313" key="2">
    <source>
        <dbReference type="Proteomes" id="UP001197974"/>
    </source>
</evidence>
<proteinExistence type="predicted"/>
<dbReference type="Proteomes" id="UP001197974">
    <property type="component" value="Chromosome"/>
</dbReference>
<dbReference type="InterPro" id="IPR050563">
    <property type="entry name" value="4-hydroxybenzoyl-CoA_TE"/>
</dbReference>
<dbReference type="EC" id="3.1.2.-" evidence="1"/>
<dbReference type="EMBL" id="CP129013">
    <property type="protein sequence ID" value="WLR44123.1"/>
    <property type="molecule type" value="Genomic_DNA"/>
</dbReference>
<organism evidence="1 2">
    <name type="scientific">Bacillus carboniphilus</name>
    <dbReference type="NCBI Taxonomy" id="86663"/>
    <lineage>
        <taxon>Bacteria</taxon>
        <taxon>Bacillati</taxon>
        <taxon>Bacillota</taxon>
        <taxon>Bacilli</taxon>
        <taxon>Bacillales</taxon>
        <taxon>Bacillaceae</taxon>
        <taxon>Bacillus</taxon>
    </lineage>
</organism>
<dbReference type="PANTHER" id="PTHR31793">
    <property type="entry name" value="4-HYDROXYBENZOYL-COA THIOESTERASE FAMILY MEMBER"/>
    <property type="match status" value="1"/>
</dbReference>
<dbReference type="PANTHER" id="PTHR31793:SF24">
    <property type="entry name" value="LONG-CHAIN ACYL-COA THIOESTERASE FADM"/>
    <property type="match status" value="1"/>
</dbReference>
<protein>
    <submittedName>
        <fullName evidence="1">Thioesterase family protein</fullName>
        <ecNumber evidence="1">3.1.2.-</ecNumber>
    </submittedName>
</protein>
<dbReference type="CDD" id="cd00586">
    <property type="entry name" value="4HBT"/>
    <property type="match status" value="1"/>
</dbReference>
<keyword evidence="1" id="KW-0378">Hydrolase</keyword>
<name>A0ABY9JZB8_9BACI</name>
<reference evidence="1 2" key="1">
    <citation type="submission" date="2023-06" db="EMBL/GenBank/DDBJ databases">
        <title>Five Gram-positive bacteria isolated from mangrove sediments in Shenzhen, Guangdong, China.</title>
        <authorList>
            <person name="Yu S."/>
            <person name="Zheng W."/>
            <person name="Huang Y."/>
        </authorList>
    </citation>
    <scope>NUCLEOTIDE SEQUENCE [LARGE SCALE GENOMIC DNA]</scope>
    <source>
        <strain evidence="1 2">SaN35-3</strain>
    </source>
</reference>
<evidence type="ECO:0000313" key="1">
    <source>
        <dbReference type="EMBL" id="WLR44123.1"/>
    </source>
</evidence>
<gene>
    <name evidence="1" type="ORF">LC087_08570</name>
</gene>
<dbReference type="GO" id="GO:0016787">
    <property type="term" value="F:hydrolase activity"/>
    <property type="evidence" value="ECO:0007669"/>
    <property type="project" value="UniProtKB-KW"/>
</dbReference>
<dbReference type="Gene3D" id="3.10.129.10">
    <property type="entry name" value="Hotdog Thioesterase"/>
    <property type="match status" value="1"/>
</dbReference>
<accession>A0ABY9JZB8</accession>
<dbReference type="RefSeq" id="WP_226539245.1">
    <property type="nucleotide sequence ID" value="NZ_CP129013.1"/>
</dbReference>
<dbReference type="SUPFAM" id="SSF54637">
    <property type="entry name" value="Thioesterase/thiol ester dehydrase-isomerase"/>
    <property type="match status" value="1"/>
</dbReference>
<dbReference type="InterPro" id="IPR029069">
    <property type="entry name" value="HotDog_dom_sf"/>
</dbReference>
<keyword evidence="2" id="KW-1185">Reference proteome</keyword>
<dbReference type="Pfam" id="PF13279">
    <property type="entry name" value="4HBT_2"/>
    <property type="match status" value="1"/>
</dbReference>